<organism evidence="2 3">
    <name type="scientific">Candidozyma auris</name>
    <name type="common">Yeast</name>
    <name type="synonym">Candida auris</name>
    <dbReference type="NCBI Taxonomy" id="498019"/>
    <lineage>
        <taxon>Eukaryota</taxon>
        <taxon>Fungi</taxon>
        <taxon>Dikarya</taxon>
        <taxon>Ascomycota</taxon>
        <taxon>Saccharomycotina</taxon>
        <taxon>Pichiomycetes</taxon>
        <taxon>Metschnikowiaceae</taxon>
        <taxon>Candidozyma</taxon>
    </lineage>
</organism>
<protein>
    <submittedName>
        <fullName evidence="2">Uncharacterized protein</fullName>
    </submittedName>
</protein>
<gene>
    <name evidence="2" type="ORF">QG37_06440</name>
</gene>
<comment type="caution">
    <text evidence="2">The sequence shown here is derived from an EMBL/GenBank/DDBJ whole genome shotgun (WGS) entry which is preliminary data.</text>
</comment>
<reference evidence="3" key="1">
    <citation type="journal article" date="2015" name="BMC Genomics">
        <title>Draft genome of a commonly misdiagnosed multidrug resistant pathogen Candida auris.</title>
        <authorList>
            <person name="Chatterjee S."/>
            <person name="Alampalli S.V."/>
            <person name="Nageshan R.K."/>
            <person name="Chettiar S.T."/>
            <person name="Joshi S."/>
            <person name="Tatu U.S."/>
        </authorList>
    </citation>
    <scope>NUCLEOTIDE SEQUENCE [LARGE SCALE GENOMIC DNA]</scope>
    <source>
        <strain evidence="3">6684</strain>
    </source>
</reference>
<feature type="region of interest" description="Disordered" evidence="1">
    <location>
        <begin position="1"/>
        <end position="30"/>
    </location>
</feature>
<sequence length="30" mass="3507">MKHMGEEVLLDANNGDFEGHLEKNFNEYQP</sequence>
<evidence type="ECO:0000256" key="1">
    <source>
        <dbReference type="SAM" id="MobiDB-lite"/>
    </source>
</evidence>
<dbReference type="VEuPathDB" id="FungiDB:QG37_06440"/>
<evidence type="ECO:0000313" key="2">
    <source>
        <dbReference type="EMBL" id="KND97224.1"/>
    </source>
</evidence>
<feature type="compositionally biased region" description="Basic and acidic residues" evidence="1">
    <location>
        <begin position="17"/>
        <end position="30"/>
    </location>
</feature>
<name>A0A0L0NT93_CANAR</name>
<evidence type="ECO:0000313" key="3">
    <source>
        <dbReference type="Proteomes" id="UP000037122"/>
    </source>
</evidence>
<dbReference type="Proteomes" id="UP000037122">
    <property type="component" value="Unassembled WGS sequence"/>
</dbReference>
<accession>A0A0L0NT93</accession>
<dbReference type="EMBL" id="LGST01000043">
    <property type="protein sequence ID" value="KND97224.1"/>
    <property type="molecule type" value="Genomic_DNA"/>
</dbReference>
<dbReference type="AlphaFoldDB" id="A0A0L0NT93"/>
<proteinExistence type="predicted"/>